<feature type="region of interest" description="Disordered" evidence="1">
    <location>
        <begin position="65"/>
        <end position="85"/>
    </location>
</feature>
<feature type="non-terminal residue" evidence="2">
    <location>
        <position position="1"/>
    </location>
</feature>
<feature type="compositionally biased region" description="Basic and acidic residues" evidence="1">
    <location>
        <begin position="1"/>
        <end position="23"/>
    </location>
</feature>
<organism evidence="2">
    <name type="scientific">Homalodisca liturata</name>
    <dbReference type="NCBI Taxonomy" id="320908"/>
    <lineage>
        <taxon>Eukaryota</taxon>
        <taxon>Metazoa</taxon>
        <taxon>Ecdysozoa</taxon>
        <taxon>Arthropoda</taxon>
        <taxon>Hexapoda</taxon>
        <taxon>Insecta</taxon>
        <taxon>Pterygota</taxon>
        <taxon>Neoptera</taxon>
        <taxon>Paraneoptera</taxon>
        <taxon>Hemiptera</taxon>
        <taxon>Auchenorrhyncha</taxon>
        <taxon>Membracoidea</taxon>
        <taxon>Cicadellidae</taxon>
        <taxon>Cicadellinae</taxon>
        <taxon>Proconiini</taxon>
        <taxon>Homalodisca</taxon>
    </lineage>
</organism>
<sequence length="248" mass="28748">NEEREEINMEKKADEEKREELAEGYHLNHNAEYEGELYNEEREEIHMEKKRPELKEDVKYLLSILEDDSEEDSAEDSRNEVEPNPEILLQDMFKEIICNDNNPPTSLDNGPAECSAANTHQDVNAVIDLTSEMPDEIPNEEIIELDSDSDEHTMTEMTTIVEEVVTVKRDINTDTEVHDSQMDQYYQYHEQSAARIEAELEEIRDESAPSSNYAENQIVSVNELGTRKLVREEVKNELDKRDADNKIT</sequence>
<proteinExistence type="predicted"/>
<evidence type="ECO:0000256" key="1">
    <source>
        <dbReference type="SAM" id="MobiDB-lite"/>
    </source>
</evidence>
<dbReference type="AlphaFoldDB" id="A0A1B6HSA6"/>
<feature type="compositionally biased region" description="Acidic residues" evidence="1">
    <location>
        <begin position="65"/>
        <end position="74"/>
    </location>
</feature>
<evidence type="ECO:0000313" key="2">
    <source>
        <dbReference type="EMBL" id="JAS77552.1"/>
    </source>
</evidence>
<feature type="region of interest" description="Disordered" evidence="1">
    <location>
        <begin position="1"/>
        <end position="37"/>
    </location>
</feature>
<feature type="non-terminal residue" evidence="2">
    <location>
        <position position="248"/>
    </location>
</feature>
<protein>
    <submittedName>
        <fullName evidence="2">Uncharacterized protein</fullName>
    </submittedName>
</protein>
<accession>A0A1B6HSA6</accession>
<dbReference type="EMBL" id="GECU01030154">
    <property type="protein sequence ID" value="JAS77552.1"/>
    <property type="molecule type" value="Transcribed_RNA"/>
</dbReference>
<gene>
    <name evidence="2" type="ORF">g.12731</name>
</gene>
<name>A0A1B6HSA6_9HEMI</name>
<reference evidence="2" key="1">
    <citation type="submission" date="2015-11" db="EMBL/GenBank/DDBJ databases">
        <title>De novo transcriptome assembly of four potential Pierce s Disease insect vectors from Arizona vineyards.</title>
        <authorList>
            <person name="Tassone E.E."/>
        </authorList>
    </citation>
    <scope>NUCLEOTIDE SEQUENCE</scope>
</reference>